<evidence type="ECO:0000313" key="3">
    <source>
        <dbReference type="Proteomes" id="UP000317730"/>
    </source>
</evidence>
<feature type="region of interest" description="Disordered" evidence="1">
    <location>
        <begin position="38"/>
        <end position="60"/>
    </location>
</feature>
<sequence>MAAGIQGIGKGKTSIANMQKAGRAGREAKFHDTGLCLENSQNASGNSAFSPRLCPPVRDA</sequence>
<protein>
    <submittedName>
        <fullName evidence="2">Uncharacterized protein</fullName>
    </submittedName>
</protein>
<accession>A0A4Y3TNY0</accession>
<keyword evidence="3" id="KW-1185">Reference proteome</keyword>
<proteinExistence type="predicted"/>
<dbReference type="Proteomes" id="UP000317730">
    <property type="component" value="Unassembled WGS sequence"/>
</dbReference>
<evidence type="ECO:0000313" key="2">
    <source>
        <dbReference type="EMBL" id="GEB84711.1"/>
    </source>
</evidence>
<reference evidence="2 3" key="1">
    <citation type="submission" date="2019-06" db="EMBL/GenBank/DDBJ databases">
        <title>Whole genome shotgun sequence of Acetobacter peroxydans NBRC 13755.</title>
        <authorList>
            <person name="Hosoyama A."/>
            <person name="Uohara A."/>
            <person name="Ohji S."/>
            <person name="Ichikawa N."/>
        </authorList>
    </citation>
    <scope>NUCLEOTIDE SEQUENCE [LARGE SCALE GENOMIC DNA]</scope>
    <source>
        <strain evidence="2 3">NBRC 13755</strain>
    </source>
</reference>
<organism evidence="2 3">
    <name type="scientific">Acetobacter peroxydans</name>
    <dbReference type="NCBI Taxonomy" id="104098"/>
    <lineage>
        <taxon>Bacteria</taxon>
        <taxon>Pseudomonadati</taxon>
        <taxon>Pseudomonadota</taxon>
        <taxon>Alphaproteobacteria</taxon>
        <taxon>Acetobacterales</taxon>
        <taxon>Acetobacteraceae</taxon>
        <taxon>Acetobacter</taxon>
    </lineage>
</organism>
<dbReference type="EMBL" id="BJMV01000002">
    <property type="protein sequence ID" value="GEB84711.1"/>
    <property type="molecule type" value="Genomic_DNA"/>
</dbReference>
<comment type="caution">
    <text evidence="2">The sequence shown here is derived from an EMBL/GenBank/DDBJ whole genome shotgun (WGS) entry which is preliminary data.</text>
</comment>
<feature type="compositionally biased region" description="Polar residues" evidence="1">
    <location>
        <begin position="38"/>
        <end position="49"/>
    </location>
</feature>
<name>A0A4Y3TNY0_9PROT</name>
<evidence type="ECO:0000256" key="1">
    <source>
        <dbReference type="SAM" id="MobiDB-lite"/>
    </source>
</evidence>
<gene>
    <name evidence="2" type="ORF">APE01nite_05080</name>
</gene>
<dbReference type="AlphaFoldDB" id="A0A4Y3TNY0"/>